<keyword evidence="1" id="KW-0479">Metal-binding</keyword>
<feature type="compositionally biased region" description="Low complexity" evidence="2">
    <location>
        <begin position="186"/>
        <end position="197"/>
    </location>
</feature>
<reference evidence="4 5" key="1">
    <citation type="submission" date="2023-01" db="EMBL/GenBank/DDBJ databases">
        <authorList>
            <person name="Whitehead M."/>
        </authorList>
    </citation>
    <scope>NUCLEOTIDE SEQUENCE [LARGE SCALE GENOMIC DNA]</scope>
</reference>
<evidence type="ECO:0000256" key="1">
    <source>
        <dbReference type="PROSITE-ProRule" id="PRU00047"/>
    </source>
</evidence>
<dbReference type="GO" id="GO:0008270">
    <property type="term" value="F:zinc ion binding"/>
    <property type="evidence" value="ECO:0007669"/>
    <property type="project" value="UniProtKB-KW"/>
</dbReference>
<dbReference type="Gene3D" id="4.10.60.10">
    <property type="entry name" value="Zinc finger, CCHC-type"/>
    <property type="match status" value="1"/>
</dbReference>
<dbReference type="GO" id="GO:0003676">
    <property type="term" value="F:nucleic acid binding"/>
    <property type="evidence" value="ECO:0007669"/>
    <property type="project" value="InterPro"/>
</dbReference>
<evidence type="ECO:0000313" key="4">
    <source>
        <dbReference type="EMBL" id="CAI6365240.1"/>
    </source>
</evidence>
<keyword evidence="1" id="KW-0863">Zinc-finger</keyword>
<dbReference type="EMBL" id="CARXXK010000004">
    <property type="protein sequence ID" value="CAI6365240.1"/>
    <property type="molecule type" value="Genomic_DNA"/>
</dbReference>
<proteinExistence type="predicted"/>
<feature type="region of interest" description="Disordered" evidence="2">
    <location>
        <begin position="1"/>
        <end position="53"/>
    </location>
</feature>
<evidence type="ECO:0000256" key="2">
    <source>
        <dbReference type="SAM" id="MobiDB-lite"/>
    </source>
</evidence>
<feature type="region of interest" description="Disordered" evidence="2">
    <location>
        <begin position="490"/>
        <end position="514"/>
    </location>
</feature>
<dbReference type="InterPro" id="IPR036875">
    <property type="entry name" value="Znf_CCHC_sf"/>
</dbReference>
<keyword evidence="5" id="KW-1185">Reference proteome</keyword>
<accession>A0AAV0XA51</accession>
<keyword evidence="1" id="KW-0862">Zinc</keyword>
<comment type="caution">
    <text evidence="4">The sequence shown here is derived from an EMBL/GenBank/DDBJ whole genome shotgun (WGS) entry which is preliminary data.</text>
</comment>
<feature type="compositionally biased region" description="Polar residues" evidence="2">
    <location>
        <begin position="505"/>
        <end position="514"/>
    </location>
</feature>
<gene>
    <name evidence="4" type="ORF">MEUPH1_LOCUS19977</name>
</gene>
<dbReference type="SUPFAM" id="SSF57756">
    <property type="entry name" value="Retrovirus zinc finger-like domains"/>
    <property type="match status" value="1"/>
</dbReference>
<dbReference type="InterPro" id="IPR001878">
    <property type="entry name" value="Znf_CCHC"/>
</dbReference>
<feature type="region of interest" description="Disordered" evidence="2">
    <location>
        <begin position="174"/>
        <end position="273"/>
    </location>
</feature>
<evidence type="ECO:0000259" key="3">
    <source>
        <dbReference type="PROSITE" id="PS50158"/>
    </source>
</evidence>
<organism evidence="4 5">
    <name type="scientific">Macrosiphum euphorbiae</name>
    <name type="common">potato aphid</name>
    <dbReference type="NCBI Taxonomy" id="13131"/>
    <lineage>
        <taxon>Eukaryota</taxon>
        <taxon>Metazoa</taxon>
        <taxon>Ecdysozoa</taxon>
        <taxon>Arthropoda</taxon>
        <taxon>Hexapoda</taxon>
        <taxon>Insecta</taxon>
        <taxon>Pterygota</taxon>
        <taxon>Neoptera</taxon>
        <taxon>Paraneoptera</taxon>
        <taxon>Hemiptera</taxon>
        <taxon>Sternorrhyncha</taxon>
        <taxon>Aphidomorpha</taxon>
        <taxon>Aphidoidea</taxon>
        <taxon>Aphididae</taxon>
        <taxon>Macrosiphini</taxon>
        <taxon>Macrosiphum</taxon>
    </lineage>
</organism>
<dbReference type="AlphaFoldDB" id="A0AAV0XA51"/>
<name>A0AAV0XA51_9HEMI</name>
<evidence type="ECO:0000313" key="5">
    <source>
        <dbReference type="Proteomes" id="UP001160148"/>
    </source>
</evidence>
<sequence length="514" mass="54983">MPSHSPDASMDTTAQHLARTSPAPATSAAGASAAATAGSQPEPKKQKTKEKPVSTLDRYATFIAQEIDLAISRLNCEVDAAYELATSMYGAEGHPLSAFAKDRHDNLVYIRDNLAELLNDKLKLKGFARAARKYDDPTDATTQTTDFATSISTSDAQTDTDLVPSWWLSDGFTQTGAATRSRRPATPRIADTAAESASETENENSSEVGTVDTAAESAAETENVRWSVVARKKARPRNKATADPSQAQSTHVARQQPKSYPRKPPAIMIKPAAGRSYSDTVRAVRSCGLTMADLGSSLVMRETQGGSLLMELPRGDNSAAAAKKIAAAFSERLGSDIGRISQLGVLVDVEVLDLDSCATADDVLEALRDTVTSEDNNTLAADRASICDVRIWPTKSKQQIASARMPRHLATQIPSISVGYSKCRVRPRTLPPERCYRCQMFGHNARKCTSEVDRTGACWRCGLNGHDSKSCTEPDDSCLACHLAGLPKVSHKPGSGACAARRQAASPTATSRNA</sequence>
<feature type="compositionally biased region" description="Basic and acidic residues" evidence="2">
    <location>
        <begin position="42"/>
        <end position="52"/>
    </location>
</feature>
<dbReference type="Proteomes" id="UP001160148">
    <property type="component" value="Unassembled WGS sequence"/>
</dbReference>
<feature type="compositionally biased region" description="Polar residues" evidence="2">
    <location>
        <begin position="243"/>
        <end position="258"/>
    </location>
</feature>
<feature type="domain" description="CCHC-type" evidence="3">
    <location>
        <begin position="434"/>
        <end position="450"/>
    </location>
</feature>
<feature type="domain" description="CCHC-type" evidence="3">
    <location>
        <begin position="458"/>
        <end position="473"/>
    </location>
</feature>
<protein>
    <recommendedName>
        <fullName evidence="3">CCHC-type domain-containing protein</fullName>
    </recommendedName>
</protein>
<feature type="compositionally biased region" description="Low complexity" evidence="2">
    <location>
        <begin position="20"/>
        <end position="41"/>
    </location>
</feature>
<dbReference type="SMART" id="SM00343">
    <property type="entry name" value="ZnF_C2HC"/>
    <property type="match status" value="2"/>
</dbReference>
<dbReference type="PROSITE" id="PS50158">
    <property type="entry name" value="ZF_CCHC"/>
    <property type="match status" value="2"/>
</dbReference>